<reference evidence="3" key="3">
    <citation type="submission" date="2015-04" db="UniProtKB">
        <authorList>
            <consortium name="EnsemblPlants"/>
        </authorList>
    </citation>
    <scope>IDENTIFICATION</scope>
    <source>
        <strain evidence="3">cv. Jemalong A17</strain>
    </source>
</reference>
<dbReference type="PANTHER" id="PTHR31672:SF13">
    <property type="entry name" value="F-BOX PROTEIN CPR30-LIKE"/>
    <property type="match status" value="1"/>
</dbReference>
<sequence length="326" mass="38064">MCVNISFKTLISDPYFVQMHLKKSKRNSHITAISQPYSNRVVTFTNISRLLEDNSSTTIHYDPFCRLVENDGRWWVAGSCNGLLCLIDWKASQLCLWNPATRTKSEFFYVPMSCHHLKQFSFGFDESNESYKVVKYHIEVEHGNARSVAKVFSLGDKCWRNIRCFPWYYSDDFVIWNSSSITIEQPMILSLDLSTETYTQLLLPRGFHKLPRYQPTLKVLRDNLCIFHDFEGTHFVMWQMKDFGVQESWIQLFKISYNNLSIRKGFNWLGLLPLYLSKNGDTLVLAKGNKACFYNCIDNKVVEIGITNEIYWSNAKNYVESLVPTH</sequence>
<keyword evidence="4" id="KW-1185">Reference proteome</keyword>
<dbReference type="InterPro" id="IPR050796">
    <property type="entry name" value="SCF_F-box_component"/>
</dbReference>
<dbReference type="SUPFAM" id="SSF50965">
    <property type="entry name" value="Galactose oxidase, central domain"/>
    <property type="match status" value="1"/>
</dbReference>
<evidence type="ECO:0000313" key="2">
    <source>
        <dbReference type="EMBL" id="KEH44302.1"/>
    </source>
</evidence>
<protein>
    <submittedName>
        <fullName evidence="2">F-box protein interaction domain protein</fullName>
    </submittedName>
</protein>
<dbReference type="PANTHER" id="PTHR31672">
    <property type="entry name" value="BNACNNG10540D PROTEIN"/>
    <property type="match status" value="1"/>
</dbReference>
<dbReference type="Pfam" id="PF07734">
    <property type="entry name" value="FBA_1"/>
    <property type="match status" value="1"/>
</dbReference>
<dbReference type="AlphaFoldDB" id="A0A072VR97"/>
<dbReference type="HOGENOM" id="CLU_027176_0_1_1"/>
<accession>A0A072VR97</accession>
<evidence type="ECO:0000313" key="3">
    <source>
        <dbReference type="EnsemblPlants" id="KEH44302"/>
    </source>
</evidence>
<evidence type="ECO:0000313" key="4">
    <source>
        <dbReference type="Proteomes" id="UP000002051"/>
    </source>
</evidence>
<dbReference type="InterPro" id="IPR006527">
    <property type="entry name" value="F-box-assoc_dom_typ1"/>
</dbReference>
<dbReference type="EMBL" id="CM001217">
    <property type="protein sequence ID" value="KEH44302.1"/>
    <property type="molecule type" value="Genomic_DNA"/>
</dbReference>
<dbReference type="InterPro" id="IPR011043">
    <property type="entry name" value="Gal_Oxase/kelch_b-propeller"/>
</dbReference>
<dbReference type="NCBIfam" id="TIGR01640">
    <property type="entry name" value="F_box_assoc_1"/>
    <property type="match status" value="1"/>
</dbReference>
<evidence type="ECO:0000259" key="1">
    <source>
        <dbReference type="Pfam" id="PF07734"/>
    </source>
</evidence>
<proteinExistence type="predicted"/>
<dbReference type="InterPro" id="IPR017451">
    <property type="entry name" value="F-box-assoc_interact_dom"/>
</dbReference>
<name>A0A072VR97_MEDTR</name>
<dbReference type="EnsemblPlants" id="KEH44302">
    <property type="protein sequence ID" value="KEH44302"/>
    <property type="gene ID" value="MTR_1g112010"/>
</dbReference>
<gene>
    <name evidence="2" type="ordered locus">MTR_1g112010</name>
</gene>
<feature type="domain" description="F-box associated beta-propeller type 1" evidence="1">
    <location>
        <begin position="78"/>
        <end position="324"/>
    </location>
</feature>
<organism evidence="2 4">
    <name type="scientific">Medicago truncatula</name>
    <name type="common">Barrel medic</name>
    <name type="synonym">Medicago tribuloides</name>
    <dbReference type="NCBI Taxonomy" id="3880"/>
    <lineage>
        <taxon>Eukaryota</taxon>
        <taxon>Viridiplantae</taxon>
        <taxon>Streptophyta</taxon>
        <taxon>Embryophyta</taxon>
        <taxon>Tracheophyta</taxon>
        <taxon>Spermatophyta</taxon>
        <taxon>Magnoliopsida</taxon>
        <taxon>eudicotyledons</taxon>
        <taxon>Gunneridae</taxon>
        <taxon>Pentapetalae</taxon>
        <taxon>rosids</taxon>
        <taxon>fabids</taxon>
        <taxon>Fabales</taxon>
        <taxon>Fabaceae</taxon>
        <taxon>Papilionoideae</taxon>
        <taxon>50 kb inversion clade</taxon>
        <taxon>NPAAA clade</taxon>
        <taxon>Hologalegina</taxon>
        <taxon>IRL clade</taxon>
        <taxon>Trifolieae</taxon>
        <taxon>Medicago</taxon>
    </lineage>
</organism>
<dbReference type="Proteomes" id="UP000002051">
    <property type="component" value="Unassembled WGS sequence"/>
</dbReference>
<reference evidence="2 4" key="1">
    <citation type="journal article" date="2011" name="Nature">
        <title>The Medicago genome provides insight into the evolution of rhizobial symbioses.</title>
        <authorList>
            <person name="Young N.D."/>
            <person name="Debelle F."/>
            <person name="Oldroyd G.E."/>
            <person name="Geurts R."/>
            <person name="Cannon S.B."/>
            <person name="Udvardi M.K."/>
            <person name="Benedito V.A."/>
            <person name="Mayer K.F."/>
            <person name="Gouzy J."/>
            <person name="Schoof H."/>
            <person name="Van de Peer Y."/>
            <person name="Proost S."/>
            <person name="Cook D.R."/>
            <person name="Meyers B.C."/>
            <person name="Spannagl M."/>
            <person name="Cheung F."/>
            <person name="De Mita S."/>
            <person name="Krishnakumar V."/>
            <person name="Gundlach H."/>
            <person name="Zhou S."/>
            <person name="Mudge J."/>
            <person name="Bharti A.K."/>
            <person name="Murray J.D."/>
            <person name="Naoumkina M.A."/>
            <person name="Rosen B."/>
            <person name="Silverstein K.A."/>
            <person name="Tang H."/>
            <person name="Rombauts S."/>
            <person name="Zhao P.X."/>
            <person name="Zhou P."/>
            <person name="Barbe V."/>
            <person name="Bardou P."/>
            <person name="Bechner M."/>
            <person name="Bellec A."/>
            <person name="Berger A."/>
            <person name="Berges H."/>
            <person name="Bidwell S."/>
            <person name="Bisseling T."/>
            <person name="Choisne N."/>
            <person name="Couloux A."/>
            <person name="Denny R."/>
            <person name="Deshpande S."/>
            <person name="Dai X."/>
            <person name="Doyle J.J."/>
            <person name="Dudez A.M."/>
            <person name="Farmer A.D."/>
            <person name="Fouteau S."/>
            <person name="Franken C."/>
            <person name="Gibelin C."/>
            <person name="Gish J."/>
            <person name="Goldstein S."/>
            <person name="Gonzalez A.J."/>
            <person name="Green P.J."/>
            <person name="Hallab A."/>
            <person name="Hartog M."/>
            <person name="Hua A."/>
            <person name="Humphray S.J."/>
            <person name="Jeong D.H."/>
            <person name="Jing Y."/>
            <person name="Jocker A."/>
            <person name="Kenton S.M."/>
            <person name="Kim D.J."/>
            <person name="Klee K."/>
            <person name="Lai H."/>
            <person name="Lang C."/>
            <person name="Lin S."/>
            <person name="Macmil S.L."/>
            <person name="Magdelenat G."/>
            <person name="Matthews L."/>
            <person name="McCorrison J."/>
            <person name="Monaghan E.L."/>
            <person name="Mun J.H."/>
            <person name="Najar F.Z."/>
            <person name="Nicholson C."/>
            <person name="Noirot C."/>
            <person name="O'Bleness M."/>
            <person name="Paule C.R."/>
            <person name="Poulain J."/>
            <person name="Prion F."/>
            <person name="Qin B."/>
            <person name="Qu C."/>
            <person name="Retzel E.F."/>
            <person name="Riddle C."/>
            <person name="Sallet E."/>
            <person name="Samain S."/>
            <person name="Samson N."/>
            <person name="Sanders I."/>
            <person name="Saurat O."/>
            <person name="Scarpelli C."/>
            <person name="Schiex T."/>
            <person name="Segurens B."/>
            <person name="Severin A.J."/>
            <person name="Sherrier D.J."/>
            <person name="Shi R."/>
            <person name="Sims S."/>
            <person name="Singer S.R."/>
            <person name="Sinharoy S."/>
            <person name="Sterck L."/>
            <person name="Viollet A."/>
            <person name="Wang B.B."/>
            <person name="Wang K."/>
            <person name="Wang M."/>
            <person name="Wang X."/>
            <person name="Warfsmann J."/>
            <person name="Weissenbach J."/>
            <person name="White D.D."/>
            <person name="White J.D."/>
            <person name="Wiley G.B."/>
            <person name="Wincker P."/>
            <person name="Xing Y."/>
            <person name="Yang L."/>
            <person name="Yao Z."/>
            <person name="Ying F."/>
            <person name="Zhai J."/>
            <person name="Zhou L."/>
            <person name="Zuber A."/>
            <person name="Denarie J."/>
            <person name="Dixon R.A."/>
            <person name="May G.D."/>
            <person name="Schwartz D.C."/>
            <person name="Rogers J."/>
            <person name="Quetier F."/>
            <person name="Town C.D."/>
            <person name="Roe B.A."/>
        </authorList>
    </citation>
    <scope>NUCLEOTIDE SEQUENCE [LARGE SCALE GENOMIC DNA]</scope>
    <source>
        <strain evidence="2">A17</strain>
        <strain evidence="3 4">cv. Jemalong A17</strain>
    </source>
</reference>
<reference evidence="2 4" key="2">
    <citation type="journal article" date="2014" name="BMC Genomics">
        <title>An improved genome release (version Mt4.0) for the model legume Medicago truncatula.</title>
        <authorList>
            <person name="Tang H."/>
            <person name="Krishnakumar V."/>
            <person name="Bidwell S."/>
            <person name="Rosen B."/>
            <person name="Chan A."/>
            <person name="Zhou S."/>
            <person name="Gentzbittel L."/>
            <person name="Childs K.L."/>
            <person name="Yandell M."/>
            <person name="Gundlach H."/>
            <person name="Mayer K.F."/>
            <person name="Schwartz D.C."/>
            <person name="Town C.D."/>
        </authorList>
    </citation>
    <scope>GENOME REANNOTATION</scope>
    <source>
        <strain evidence="2">A17</strain>
        <strain evidence="3 4">cv. Jemalong A17</strain>
    </source>
</reference>